<dbReference type="Pfam" id="PF00078">
    <property type="entry name" value="RVT_1"/>
    <property type="match status" value="2"/>
</dbReference>
<evidence type="ECO:0000259" key="7">
    <source>
        <dbReference type="PROSITE" id="PS50879"/>
    </source>
</evidence>
<dbReference type="GO" id="GO:0032259">
    <property type="term" value="P:methylation"/>
    <property type="evidence" value="ECO:0007669"/>
    <property type="project" value="UniProtKB-KW"/>
</dbReference>
<gene>
    <name evidence="8" type="primary">hgiCIIM</name>
    <name evidence="8" type="ORF">AK812_SmicGene30646</name>
</gene>
<dbReference type="Gene3D" id="3.40.50.150">
    <property type="entry name" value="Vaccinia Virus protein VP39"/>
    <property type="match status" value="1"/>
</dbReference>
<dbReference type="PROSITE" id="PS50879">
    <property type="entry name" value="RNASE_H_1"/>
    <property type="match status" value="2"/>
</dbReference>
<dbReference type="PANTHER" id="PTHR19446">
    <property type="entry name" value="REVERSE TRANSCRIPTASES"/>
    <property type="match status" value="1"/>
</dbReference>
<feature type="coiled-coil region" evidence="3">
    <location>
        <begin position="3545"/>
        <end position="3572"/>
    </location>
</feature>
<keyword evidence="3" id="KW-0175">Coiled coil</keyword>
<evidence type="ECO:0000313" key="8">
    <source>
        <dbReference type="EMBL" id="OLP88054.1"/>
    </source>
</evidence>
<dbReference type="InterPro" id="IPR036397">
    <property type="entry name" value="RNaseH_sf"/>
</dbReference>
<reference evidence="8 9" key="1">
    <citation type="submission" date="2016-02" db="EMBL/GenBank/DDBJ databases">
        <title>Genome analysis of coral dinoflagellate symbionts highlights evolutionary adaptations to a symbiotic lifestyle.</title>
        <authorList>
            <person name="Aranda M."/>
            <person name="Li Y."/>
            <person name="Liew Y.J."/>
            <person name="Baumgarten S."/>
            <person name="Simakov O."/>
            <person name="Wilson M."/>
            <person name="Piel J."/>
            <person name="Ashoor H."/>
            <person name="Bougouffa S."/>
            <person name="Bajic V.B."/>
            <person name="Ryu T."/>
            <person name="Ravasi T."/>
            <person name="Bayer T."/>
            <person name="Micklem G."/>
            <person name="Kim H."/>
            <person name="Bhak J."/>
            <person name="Lajeunesse T.C."/>
            <person name="Voolstra C.R."/>
        </authorList>
    </citation>
    <scope>NUCLEOTIDE SEQUENCE [LARGE SCALE GENOMIC DNA]</scope>
    <source>
        <strain evidence="8 9">CCMP2467</strain>
    </source>
</reference>
<evidence type="ECO:0000259" key="6">
    <source>
        <dbReference type="PROSITE" id="PS50878"/>
    </source>
</evidence>
<feature type="region of interest" description="Disordered" evidence="4">
    <location>
        <begin position="3441"/>
        <end position="3472"/>
    </location>
</feature>
<dbReference type="InterPro" id="IPR001525">
    <property type="entry name" value="C5_MeTfrase"/>
</dbReference>
<name>A0A1Q9CYQ9_SYMMI</name>
<feature type="region of interest" description="Disordered" evidence="4">
    <location>
        <begin position="897"/>
        <end position="919"/>
    </location>
</feature>
<dbReference type="SUPFAM" id="SSF56219">
    <property type="entry name" value="DNase I-like"/>
    <property type="match status" value="2"/>
</dbReference>
<dbReference type="Pfam" id="PF00145">
    <property type="entry name" value="DNA_methylase"/>
    <property type="match status" value="1"/>
</dbReference>
<sequence length="5150" mass="564833">MYGDPSVSSLQVGQTFDVVARVLGQDLQAASLFLCWHGETARCAGAFKNGETYTLYGVQYKGLLGRVHFLQLLTGTVVVEHAALTEASFRDMKEVCAGIGGIAVGCEALGGNCLASADCCPLACEALRQHAAPVIQGDLADPQVRQQVHFVQASQRCLLAAGIPCQGYSRQGLMLGFRDPRSHVLCHVLQLAWHSQSSGVVLECVIEIQLHPDARACLYDFAKKAGFQVTEVVLELSHQWASKRLRWWATLLPANMPAFVLPGWARREAIWTVGHVIPVWPIWPAADETELLWDSTEQAAYNDAAFGTEPRTLAANMQAPTALHSWGCALRACPCGCRAAAFSEQSLKSRGLRGIGVPSVPLQQQRFLHPREVGLLNALPPSHPLPEGARAALCLVGQLSSPLQALWVFAHVRAWAATHFGGRAECPEVALHHFQEQLLNQRQDCWLTPAVLEGGFISLSGEHLSCRLFVSEPLTVGHLLQAVKAVLAPGSFVRITVCNRPLSTHALMHPLPAGPTYVLQIVAKRARREDADPPANWLEVATLLSDAETVFPAAPVQAPASASLASEVLSDESTHCAAAHHAASPVSAATSSLPADAHHGHAEYASPTYLDSPDSAAPSHAWANGSVPASASLVELGPSLNAGCSDLAIWCGLAAIMKLCPDFPALQLPPRIADVLLGLARANQPLPPSLAAVGPLCEGQVLLAPFVDNRHWTLLVLRATGRSVQAQVFDGIPGRNTDGAYTLAKSLCFLGGCELASFAEQTVWSQVQPCDCGAVVLAHALSLLPTQTCENPMRTAAAFLSALPPLTSDLWGCGGLGPEHEHELQQILLQKGVPQDLVVSRVQSAVTKVGVGALAGALQQKNVWQALKAVASRPGSLFKWVQADELQAHIERKAQDRFGTEVAKPRAKKQKATKRPPAAPLHVDPCQLQLAEGSFVAKSGSPLKQLAFDEVQAQASGICFCTADQAGPFIALGRNLSVDALALVTTAELPATVIRASAVRFPAVFAPTREAILVSGSLLQLGDEEVQLAAADIAEVEHLSTVVCRLNVFRDEYKHSWERFSEAPLRTLLQLVPEFQVCKDPACGGKCSGFHAAVDEIVEHLFLDAWARHWVKLAGGKAKPAEAELFQVFVRLPASALPHAFCSSLDGLYLEPRAADGTGPHAAWAVVWLPGHTGAQANLSLRTTEKAIAVTRLGHKYGLRTKEADEQVVFELLRPQHQFLKVRVTARFRLHPLPHGFQRHNLVQLLKQWQWVCKPLQPDRGDSLGCAWIVGASSEPPAPALPLGTTYVLATKVKDVGISRGPSKDVCASTRTRKALLLDDDNDAAPSDPWADGSDPWSIARQAPASTGSSTEAVTKIAQLEAGLKQDLQDIVQRKLDEREAAGPPPGLSDQDKRIHVLETAVSEMRHQSTKFESWFQGFGTKVADQATQLETLQATVQEQQVELGRVRTDLQSTVQSAVSTLQGNLTNQMAAQLAGQMEQIQSLFADKKPRRQFQLCAKATGRHARVTAGAPAALRVNSHWAGTWTGVLQVSDLPCCPFNVDWPSGLFETGRVMISQHFHESLPITVAAVYGYPQGPTWPDALPRTEQLLSSLTRDVVLGSRGFRVICGDFNHDHSCLHQCQLWRSCGWVEAQDLAHMVWGTVPQPTCKHATQRDFVWLSPEAAAYCVQVQLIDVFQEHSTLIAGFSLPCHAVVETSWPLPAELPWAGIDVDAWHLLEGHQPIASAPDSTRWFSSFSRTIEHSLDGYVASFPGGHLPANCFGRGARVAPQKAVQSTRPLRASRPGEDALRHDGLGAEVRRWFQQLRRLQSLAHATRAHNPSPAALEYRLSLWRSILRARGFRYGFARWWITRPVRSVGSPAALPPQVPNADIARLLHEDFRCNFRKLESWHLRRRAQVLDAKYDKSLKQLYQDLRDPAPEQVDTLQVRREYAILASDPLGAQLHVEGSPDLRGLSSWAVDGEPVQVQKFDDVLCTLESPLSSPGTELEQVQTLSSVADVHSEFVSLWAPRWQQHAHATASDWQRFLDFAAAYMPRHAFDLPDIDVPTWSRALRRFRPRAARGPDGWARDDLLRLPVSRTQELLCFLRSLEVEGRPWPKQLVVGFVCLLCKGNGKLDANGFRPICLFSIVYRTWAGIRARQVLAALKNLVPDGLFGFVPGHEAAELWYSVQLEVELSVLRGTSLLGLSTDVVKCFNSLPRLPLLALAAQLGCPQRLLVPWSSFLQVCERRFLVRGQVSSATTSTSGFPEGCPLSPVAMVLADWAFHVYLQAFAPSVRSLSFVDNFACTAFSAAALVHAYNIVRCFMDLLQLQLDAAKTFVWASQVADRKTLSSLGFSVSHASRELGGFMSFGAGVRNDAVKRRCQALGPVWKRLQRSRAPVSLKLLVLPSKCWAKALHGISGVPFASANVHSLRTSATAALRIRPGGSSSLLRLSLSDPMTADPGFYLLWCCVRDVRRMASRVPNFLQLWRLFHELYDGRVMHGPLSKLVQVLAQVGWSVQVPPVVLDQDGMEHHLLKAPLTLLRRLLEHAWLWHCAYQHKHRKEMHDLQGIDLALLRAVQSKLTALDSARLAAVQSGAFLSGQQHSHYDLSKSGLCPHCQVPDTVEHKIRACPAYAAARGEHAWVLDLWDELPTSLTHHLLPPANPHLPGLRTLLQAGADTTGIFFSSGIGSGWQFLFTDGSCREYGHADFALAGWGVILANTAEAVACGTVPGLLQTAPRAEILALTAAARWALHSGLPCIVWTDAANVADGVSLLQDTGCLPGHADSDLWERLAGFLGQLDSRRFLVRHTPSHLDLSLTESPVEDWLATHNNHADVLAGFANTNRPQVFLETHLKAFQYFEDTLCILKALRAIFFGIAAQQQGAAGHNADGEGDDHDGLPVLPFGAVERRLDLEASLSLNWTEALLSAAPDLPRYFVRGLCNFVFRLDANAEYAYALSWLELVFLLHVSEDCRYPVCDCRGQWIDPATLAFPPAEHTVAARLALVRCVRLENGYNLVQLLPIADELQAHIERKAQDRFGTEVAKPRAKKQKATKRPPAAPLHVDPCQLQLAEGSFVAKSGSPLKQLAFDEVQAQASGICFCTADQAGPFIALGRNLSVDALALVTTAELPATVIRASAVRFPAVFAPTREAILVSGSLLQLGDEEVQLAAADIAEVEHLSTVVCRLNVFRDEYKHSWERFSEAPLRTLLQLVPEFQVCKDPACGGKCSGFHAAVDEIVEHLFLDAWARHWVKLAGGKAKPAEAELFQVFVRLPASALPHAFCSSLDGLYLEPRAADGTGPHAAWAVVWLPGHTGAQANLSLRTTEKAIAVTRLGHKYGLRTKEADEQVVFELLRPQHQFLKVRVTARFRLHPLPHGFQRHNLVQLLKQWQWVCKPLQPDRGDSLGCAWIVGASSEPPAPALPLGTTYVLATKVKDVGISRGPSKDVCASTRTRKALLLDDDNDAAPSDPWADGSDPWSIARQAPASTGSSTEAVTKIAQLEAGLKQDLQDIVQRKLDEREAAGPPPGLSDQDKRIHVLETAVSEMRHQSTKFESWFQGFGTKVADQATQLETLQATVQEQQVELGRVRTDLQSTVQSAVSTLQGNLTNQMAAQLAGQMEQIQSLFADKKPRRQFQLCAKATGRHARVTAGAPAALRVNSHWAGTWTGVLQVSDLPCCPFNVDWPSGLFETGRVMISQHFHESLPITVAAVYGYPQGPTWPDALPRTEQLLSSLTRDVVLGSRGFRVICGDFNHDHSCLHQCQLWRSCGWVEAQDLAHMVWGTVPQPTCKHATQRDFVWLSPEAAAYCVQVQLIDVFQEHSTLIAGFSLPCHAVVETSWPLPAELPWAGIDVDAWHLLEGHQPIASAPDSTRWFSSFSRTIEHSLDGYVASFPGGHLPANCFGRGARVAPQKAVQSTRPLRASRPGEDALRHDGLGAEVRRWFQQLRRLQSLAHATRAHNPSPAALEYRLSLWRSILRARGFRYGFARWWITRPVRSVGSPAALPPQVPNADIARLLHEDFRCNFRKLESWHLRRRAQVLDAKYDKSLKQLYQDLRDPAPEQVDTLQVRREYAILASDPLGAQLHVEGSPDLRGLSSWAVDGEPVQVQKFDDVLCTLESPLSSPGTELEQVQTLSSVADVHSEFVSLWAPRWQQHAHATASDWQRFLDFAAAYMPRHAFDLPDIDVPTWSRALRRFRPRAARGPDGWARDDLLRLPVSRTQELLCFLRSLEVEGRPWPKQLVVGFVCLLCKGNGKLDANGFRPICLFSIVYRTWAGIRARQVLAALKNLVPDGLFGFVPGHEAAELWYSVQLEVELSVLRGTSLLGLSTDVVKCFNSLPRLPLLALAAQLGCPQRLLVPWSSFLQVCERRFLVRGQVSSATTSTSGFPEGCPLSPVAMVLADWAFHVYLQAFAPSVRSLSFVDNFACTAFSAAALVHAYNIVRCFMDLLQLQLDAAKTFVWASQVADRKTLSSLGFSVSHASRELGGFMSFGAGVRNDAVKRRCQALGPVWKRLQRSRAPVSLKLLVLPSKCWAKALHGISGVPFASANVHSLRTSATAALRIRPGGSSSLLRLSLSDPMTADPGFYLLWCCVRDVRRMASRVPNFLQLWRLFHELYDGRVMHGPLSKLVQVLAQVGWSVQVPPVVLDQDGMEHHLLKAPLTLLRRLLEHAWLWHCAYQHKHRKEMHDLQGIDLALLRAVQSKLTALDSARLAAVQSGAFLSGQQHSHYDLSKSGLCPHCQVPDTVEHKIRACPAYAAARGEHAWVLDLWDELPTSLTHHLLPPANPHLPGLRTLLQAGADTTGIFFSSGIGSGWQFLFTDGSCREYGHADFALAGWGVILANTAEAVACGTVPGLLQTAPRAEILALTAAARWALHSGLPCIVWTDAANVADGVSLLQDTGCLPGHADSDLWERLAGFLGQLDSRRFLVRHTPSHLDLSLTESPVEDWLATHNNHADVLAGFANTNRPQVFLETHLKAFQYFEDTLCILKALRAIFFGIAAQQQGAAGHNADGEGDDHDGLPVLPFGAVERRLDLEASLSLNWTEALLSAAPDLPRYFVRGLCNFVFRLDANAEYAYALSWLELVFLLHVSEDCRYPVCDCRGQWIDPATLAFPPAEHTVLIVFLFRALIFCLWVLGAFALKTATTWSSFCLSRRVVWPSVVCQVRLA</sequence>
<feature type="coiled-coil region" evidence="3">
    <location>
        <begin position="1423"/>
        <end position="1450"/>
    </location>
</feature>
<dbReference type="InterPro" id="IPR002156">
    <property type="entry name" value="RNaseH_domain"/>
</dbReference>
<evidence type="ECO:0000256" key="5">
    <source>
        <dbReference type="SAM" id="Phobius"/>
    </source>
</evidence>
<keyword evidence="1 8" id="KW-0489">Methyltransferase</keyword>
<proteinExistence type="predicted"/>
<feature type="domain" description="Reverse transcriptase" evidence="6">
    <location>
        <begin position="4211"/>
        <end position="4459"/>
    </location>
</feature>
<dbReference type="InterPro" id="IPR000477">
    <property type="entry name" value="RT_dom"/>
</dbReference>
<protein>
    <submittedName>
        <fullName evidence="8">Modification methylase HgiCII</fullName>
    </submittedName>
</protein>
<evidence type="ECO:0000256" key="3">
    <source>
        <dbReference type="SAM" id="Coils"/>
    </source>
</evidence>
<feature type="transmembrane region" description="Helical" evidence="5">
    <location>
        <begin position="5102"/>
        <end position="5123"/>
    </location>
</feature>
<dbReference type="InterPro" id="IPR012337">
    <property type="entry name" value="RNaseH-like_sf"/>
</dbReference>
<dbReference type="SUPFAM" id="SSF56672">
    <property type="entry name" value="DNA/RNA polymerases"/>
    <property type="match status" value="2"/>
</dbReference>
<dbReference type="Gene3D" id="3.30.420.10">
    <property type="entry name" value="Ribonuclease H-like superfamily/Ribonuclease H"/>
    <property type="match status" value="2"/>
</dbReference>
<evidence type="ECO:0000256" key="2">
    <source>
        <dbReference type="ARBA" id="ARBA00022679"/>
    </source>
</evidence>
<dbReference type="SUPFAM" id="SSF53335">
    <property type="entry name" value="S-adenosyl-L-methionine-dependent methyltransferases"/>
    <property type="match status" value="1"/>
</dbReference>
<organism evidence="8 9">
    <name type="scientific">Symbiodinium microadriaticum</name>
    <name type="common">Dinoflagellate</name>
    <name type="synonym">Zooxanthella microadriatica</name>
    <dbReference type="NCBI Taxonomy" id="2951"/>
    <lineage>
        <taxon>Eukaryota</taxon>
        <taxon>Sar</taxon>
        <taxon>Alveolata</taxon>
        <taxon>Dinophyceae</taxon>
        <taxon>Suessiales</taxon>
        <taxon>Symbiodiniaceae</taxon>
        <taxon>Symbiodinium</taxon>
    </lineage>
</organism>
<dbReference type="Proteomes" id="UP000186817">
    <property type="component" value="Unassembled WGS sequence"/>
</dbReference>
<dbReference type="GO" id="GO:0004523">
    <property type="term" value="F:RNA-DNA hybrid ribonuclease activity"/>
    <property type="evidence" value="ECO:0007669"/>
    <property type="project" value="InterPro"/>
</dbReference>
<feature type="region of interest" description="Disordered" evidence="4">
    <location>
        <begin position="1319"/>
        <end position="1350"/>
    </location>
</feature>
<dbReference type="GO" id="GO:0008168">
    <property type="term" value="F:methyltransferase activity"/>
    <property type="evidence" value="ECO:0007669"/>
    <property type="project" value="UniProtKB-KW"/>
</dbReference>
<dbReference type="InterPro" id="IPR036691">
    <property type="entry name" value="Endo/exonu/phosph_ase_sf"/>
</dbReference>
<keyword evidence="9" id="KW-1185">Reference proteome</keyword>
<dbReference type="EMBL" id="LSRX01000830">
    <property type="protein sequence ID" value="OLP88054.1"/>
    <property type="molecule type" value="Genomic_DNA"/>
</dbReference>
<keyword evidence="5" id="KW-0472">Membrane</keyword>
<feature type="compositionally biased region" description="Basic residues" evidence="4">
    <location>
        <begin position="905"/>
        <end position="914"/>
    </location>
</feature>
<feature type="domain" description="Reverse transcriptase" evidence="6">
    <location>
        <begin position="2089"/>
        <end position="2337"/>
    </location>
</feature>
<keyword evidence="2" id="KW-0808">Transferase</keyword>
<dbReference type="SUPFAM" id="SSF53098">
    <property type="entry name" value="Ribonuclease H-like"/>
    <property type="match status" value="2"/>
</dbReference>
<keyword evidence="5" id="KW-0812">Transmembrane</keyword>
<dbReference type="GO" id="GO:0003676">
    <property type="term" value="F:nucleic acid binding"/>
    <property type="evidence" value="ECO:0007669"/>
    <property type="project" value="InterPro"/>
</dbReference>
<keyword evidence="5" id="KW-1133">Transmembrane helix</keyword>
<evidence type="ECO:0000256" key="1">
    <source>
        <dbReference type="ARBA" id="ARBA00022603"/>
    </source>
</evidence>
<evidence type="ECO:0000313" key="9">
    <source>
        <dbReference type="Proteomes" id="UP000186817"/>
    </source>
</evidence>
<evidence type="ECO:0000256" key="4">
    <source>
        <dbReference type="SAM" id="MobiDB-lite"/>
    </source>
</evidence>
<feature type="domain" description="RNase H type-1" evidence="7">
    <location>
        <begin position="4793"/>
        <end position="4947"/>
    </location>
</feature>
<dbReference type="PROSITE" id="PS50878">
    <property type="entry name" value="RT_POL"/>
    <property type="match status" value="2"/>
</dbReference>
<comment type="caution">
    <text evidence="8">The sequence shown here is derived from an EMBL/GenBank/DDBJ whole genome shotgun (WGS) entry which is preliminary data.</text>
</comment>
<dbReference type="InterPro" id="IPR043502">
    <property type="entry name" value="DNA/RNA_pol_sf"/>
</dbReference>
<dbReference type="InterPro" id="IPR029063">
    <property type="entry name" value="SAM-dependent_MTases_sf"/>
</dbReference>
<accession>A0A1Q9CYQ9</accession>
<feature type="domain" description="RNase H type-1" evidence="7">
    <location>
        <begin position="2671"/>
        <end position="2825"/>
    </location>
</feature>